<evidence type="ECO:0000313" key="2">
    <source>
        <dbReference type="EMBL" id="CAB4296023.1"/>
    </source>
</evidence>
<dbReference type="Proteomes" id="UP000507222">
    <property type="component" value="Unassembled WGS sequence"/>
</dbReference>
<dbReference type="Proteomes" id="UP000507245">
    <property type="component" value="Unassembled WGS sequence"/>
</dbReference>
<name>A0A6J5W696_PRUAR</name>
<dbReference type="EMBL" id="CAEKKB010000001">
    <property type="protein sequence ID" value="CAB4296023.1"/>
    <property type="molecule type" value="Genomic_DNA"/>
</dbReference>
<organism evidence="2 4">
    <name type="scientific">Prunus armeniaca</name>
    <name type="common">Apricot</name>
    <name type="synonym">Armeniaca vulgaris</name>
    <dbReference type="NCBI Taxonomy" id="36596"/>
    <lineage>
        <taxon>Eukaryota</taxon>
        <taxon>Viridiplantae</taxon>
        <taxon>Streptophyta</taxon>
        <taxon>Embryophyta</taxon>
        <taxon>Tracheophyta</taxon>
        <taxon>Spermatophyta</taxon>
        <taxon>Magnoliopsida</taxon>
        <taxon>eudicotyledons</taxon>
        <taxon>Gunneridae</taxon>
        <taxon>Pentapetalae</taxon>
        <taxon>rosids</taxon>
        <taxon>fabids</taxon>
        <taxon>Rosales</taxon>
        <taxon>Rosaceae</taxon>
        <taxon>Amygdaloideae</taxon>
        <taxon>Amygdaleae</taxon>
        <taxon>Prunus</taxon>
    </lineage>
</organism>
<protein>
    <submittedName>
        <fullName evidence="2">Uncharacterized protein</fullName>
    </submittedName>
</protein>
<evidence type="ECO:0000313" key="3">
    <source>
        <dbReference type="Proteomes" id="UP000507222"/>
    </source>
</evidence>
<reference evidence="4" key="1">
    <citation type="journal article" date="2020" name="Genome Biol.">
        <title>Gamete binning: chromosome-level and haplotype-resolved genome assembly enabled by high-throughput single-cell sequencing of gamete genomes.</title>
        <authorList>
            <person name="Campoy J.A."/>
            <person name="Sun H."/>
            <person name="Goel M."/>
            <person name="Jiao W.-B."/>
            <person name="Folz-Donahue K."/>
            <person name="Wang N."/>
            <person name="Rubio M."/>
            <person name="Liu C."/>
            <person name="Kukat C."/>
            <person name="Ruiz D."/>
            <person name="Huettel B."/>
            <person name="Schneeberger K."/>
        </authorList>
    </citation>
    <scope>NUCLEOTIDE SEQUENCE [LARGE SCALE GENOMIC DNA]</scope>
    <source>
        <strain evidence="4">cv. Rojo Pasion</strain>
    </source>
</reference>
<dbReference type="EMBL" id="CAEKDK010000001">
    <property type="protein sequence ID" value="CAB4265429.1"/>
    <property type="molecule type" value="Genomic_DNA"/>
</dbReference>
<evidence type="ECO:0000313" key="4">
    <source>
        <dbReference type="Proteomes" id="UP000507245"/>
    </source>
</evidence>
<reference evidence="2 3" key="2">
    <citation type="submission" date="2020-05" db="EMBL/GenBank/DDBJ databases">
        <authorList>
            <person name="Campoy J."/>
            <person name="Schneeberger K."/>
            <person name="Spophaly S."/>
        </authorList>
    </citation>
    <scope>NUCLEOTIDE SEQUENCE [LARGE SCALE GENOMIC DNA]</scope>
    <source>
        <strain evidence="2">PruArmRojPasFocal</strain>
    </source>
</reference>
<proteinExistence type="predicted"/>
<dbReference type="AlphaFoldDB" id="A0A6J5W696"/>
<sequence>MAESSRWNKVTSRVLSFSSMSSRRSLLSLSVSQPPPPPRLSPLNITQVSFSHLSVFYPFDPLAPLTLSHPKLLSLSTPSQLTLFLISSQYQTWVCGN</sequence>
<keyword evidence="4" id="KW-1185">Reference proteome</keyword>
<gene>
    <name evidence="1" type="ORF">CURHAP_LOCUS7548</name>
    <name evidence="2" type="ORF">ORAREDHAP_LOCUS7544</name>
</gene>
<evidence type="ECO:0000313" key="1">
    <source>
        <dbReference type="EMBL" id="CAB4265429.1"/>
    </source>
</evidence>
<accession>A0A6J5W696</accession>